<gene>
    <name evidence="1" type="primary">dmpG</name>
    <name evidence="1" type="ORF">JFY71_09935</name>
</gene>
<dbReference type="EC" id="4.1.3.39" evidence="1"/>
<evidence type="ECO:0000313" key="2">
    <source>
        <dbReference type="Proteomes" id="UP000595814"/>
    </source>
</evidence>
<accession>A0AC61MPV9</accession>
<proteinExistence type="predicted"/>
<keyword evidence="1" id="KW-0456">Lyase</keyword>
<dbReference type="Proteomes" id="UP000595814">
    <property type="component" value="Chromosome"/>
</dbReference>
<keyword evidence="2" id="KW-1185">Reference proteome</keyword>
<organism evidence="1 2">
    <name type="scientific">Miniphocaeibacter halophilus</name>
    <dbReference type="NCBI Taxonomy" id="2931922"/>
    <lineage>
        <taxon>Bacteria</taxon>
        <taxon>Bacillati</taxon>
        <taxon>Bacillota</taxon>
        <taxon>Tissierellia</taxon>
        <taxon>Tissierellales</taxon>
        <taxon>Peptoniphilaceae</taxon>
        <taxon>Miniphocaeibacter</taxon>
    </lineage>
</organism>
<reference evidence="1 2" key="1">
    <citation type="journal article" date="2022" name="Int. J. Syst. Evol. Microbiol.">
        <title>Miniphocaeibacter halophilus sp. nov., an ammonium-tolerant acetate-producing bacterium isolated from a biogas system.</title>
        <authorList>
            <person name="Schnurer A."/>
            <person name="Singh A."/>
            <person name="Bi S."/>
            <person name="Qiao W."/>
            <person name="Westerholm M."/>
        </authorList>
    </citation>
    <scope>NUCLEOTIDE SEQUENCE [LARGE SCALE GENOMIC DNA]</scope>
    <source>
        <strain evidence="1 2">AMB_01</strain>
    </source>
</reference>
<evidence type="ECO:0000313" key="1">
    <source>
        <dbReference type="EMBL" id="QQK07600.1"/>
    </source>
</evidence>
<sequence length="335" mass="36400">MPKVFVTDTTLRDGSHSVGHKFDLDDIKEICKGLDEAKVDIIEVGHGDGLTGSTCNYGFSKYDDFEMLEAASSVIKNSKLATLLLPGIGTVEDLKKAKECGVEVVRIATHVTEADISQQHITEAKKMGFFVVGFLMMAHRANVDKVLEEAKKMESYGADVVYATDSAGAMLPNDVRNKIGTLVKELKIPIGFHSHDNLGLAIGNSIAAIEAGATYLDGSLGGLGAGAGNTPTEMLVAVLNRLKIEHNVDMFKTMDVSSKKLIPIVKKYGVNLNNLEDSMMLGYSGVYSSFMLHAKRAAARFNVDYRDIILELGRREAVGGQEDWIVEIAEQLENK</sequence>
<protein>
    <submittedName>
        <fullName evidence="1">4-hydroxy-2-oxovalerate aldolase</fullName>
        <ecNumber evidence="1">4.1.3.39</ecNumber>
    </submittedName>
</protein>
<name>A0AC61MPV9_9FIRM</name>
<dbReference type="EMBL" id="CP066744">
    <property type="protein sequence ID" value="QQK07600.1"/>
    <property type="molecule type" value="Genomic_DNA"/>
</dbReference>